<dbReference type="Pfam" id="PF13662">
    <property type="entry name" value="Toprim_4"/>
    <property type="match status" value="1"/>
</dbReference>
<evidence type="ECO:0000256" key="4">
    <source>
        <dbReference type="ARBA" id="ARBA00022833"/>
    </source>
</evidence>
<evidence type="ECO:0000256" key="2">
    <source>
        <dbReference type="ARBA" id="ARBA00022763"/>
    </source>
</evidence>
<feature type="zinc finger region" description="C4-type" evidence="7">
    <location>
        <begin position="60"/>
        <end position="75"/>
    </location>
</feature>
<dbReference type="SMART" id="SM00493">
    <property type="entry name" value="TOPRIM"/>
    <property type="match status" value="1"/>
</dbReference>
<dbReference type="STRING" id="1277257.G293_02345"/>
<keyword evidence="5 7" id="KW-0233">DNA recombination</keyword>
<gene>
    <name evidence="7" type="primary">recR</name>
    <name evidence="9" type="ORF">G293_02345</name>
</gene>
<evidence type="ECO:0000256" key="7">
    <source>
        <dbReference type="HAMAP-Rule" id="MF_00017"/>
    </source>
</evidence>
<dbReference type="Proteomes" id="UP000035503">
    <property type="component" value="Chromosome"/>
</dbReference>
<keyword evidence="1 7" id="KW-0479">Metal-binding</keyword>
<evidence type="ECO:0000256" key="3">
    <source>
        <dbReference type="ARBA" id="ARBA00022771"/>
    </source>
</evidence>
<dbReference type="GO" id="GO:0003677">
    <property type="term" value="F:DNA binding"/>
    <property type="evidence" value="ECO:0007669"/>
    <property type="project" value="UniProtKB-UniRule"/>
</dbReference>
<reference evidence="9 10" key="1">
    <citation type="journal article" date="2015" name="Genome Announc.">
        <title>Complete Genome Sequence of 'Candidatus Liberibacter africanus,' a Bacterium Associated with Citrus Huanglongbing.</title>
        <authorList>
            <person name="Lin H."/>
            <person name="Pietersen G."/>
            <person name="Han C."/>
            <person name="Read D.A."/>
            <person name="Lou B."/>
            <person name="Gupta G."/>
            <person name="Civerolo E.L."/>
        </authorList>
    </citation>
    <scope>NUCLEOTIDE SEQUENCE [LARGE SCALE GENOMIC DNA]</scope>
    <source>
        <strain evidence="9 10">PTSAPSY</strain>
    </source>
</reference>
<evidence type="ECO:0000259" key="8">
    <source>
        <dbReference type="PROSITE" id="PS50880"/>
    </source>
</evidence>
<proteinExistence type="inferred from homology"/>
<dbReference type="KEGG" id="lau:G293_02345"/>
<evidence type="ECO:0000256" key="1">
    <source>
        <dbReference type="ARBA" id="ARBA00022723"/>
    </source>
</evidence>
<dbReference type="AlphaFoldDB" id="A0A0G3I2J0"/>
<dbReference type="InterPro" id="IPR023627">
    <property type="entry name" value="Rcmb_RecR"/>
</dbReference>
<dbReference type="PANTHER" id="PTHR30446:SF0">
    <property type="entry name" value="RECOMBINATION PROTEIN RECR"/>
    <property type="match status" value="1"/>
</dbReference>
<dbReference type="GO" id="GO:0006281">
    <property type="term" value="P:DNA repair"/>
    <property type="evidence" value="ECO:0007669"/>
    <property type="project" value="UniProtKB-UniRule"/>
</dbReference>
<dbReference type="PROSITE" id="PS50880">
    <property type="entry name" value="TOPRIM"/>
    <property type="match status" value="1"/>
</dbReference>
<keyword evidence="3 7" id="KW-0863">Zinc-finger</keyword>
<keyword evidence="2 7" id="KW-0227">DNA damage</keyword>
<keyword evidence="4 7" id="KW-0862">Zinc</keyword>
<dbReference type="InterPro" id="IPR000093">
    <property type="entry name" value="DNA_Rcmb_RecR"/>
</dbReference>
<keyword evidence="6 7" id="KW-0234">DNA repair</keyword>
<comment type="similarity">
    <text evidence="7">Belongs to the RecR family.</text>
</comment>
<dbReference type="InterPro" id="IPR015967">
    <property type="entry name" value="Rcmb_RecR_Znf"/>
</dbReference>
<dbReference type="InterPro" id="IPR006171">
    <property type="entry name" value="TOPRIM_dom"/>
</dbReference>
<dbReference type="Pfam" id="PF21175">
    <property type="entry name" value="RecR_C"/>
    <property type="match status" value="1"/>
</dbReference>
<feature type="domain" description="Toprim" evidence="8">
    <location>
        <begin position="83"/>
        <end position="178"/>
    </location>
</feature>
<evidence type="ECO:0000256" key="6">
    <source>
        <dbReference type="ARBA" id="ARBA00023204"/>
    </source>
</evidence>
<dbReference type="PATRIC" id="fig|1277257.4.peg.508"/>
<dbReference type="PROSITE" id="PS01300">
    <property type="entry name" value="RECR"/>
    <property type="match status" value="1"/>
</dbReference>
<dbReference type="GO" id="GO:0008270">
    <property type="term" value="F:zinc ion binding"/>
    <property type="evidence" value="ECO:0007669"/>
    <property type="project" value="UniProtKB-KW"/>
</dbReference>
<comment type="function">
    <text evidence="7">May play a role in DNA repair. It seems to be involved in an RecBC-independent recombinational process of DNA repair. It may act with RecF and RecO.</text>
</comment>
<evidence type="ECO:0000256" key="5">
    <source>
        <dbReference type="ARBA" id="ARBA00023172"/>
    </source>
</evidence>
<dbReference type="OrthoDB" id="9802672at2"/>
<dbReference type="PANTHER" id="PTHR30446">
    <property type="entry name" value="RECOMBINATION PROTEIN RECR"/>
    <property type="match status" value="1"/>
</dbReference>
<dbReference type="Gene3D" id="3.40.1360.10">
    <property type="match status" value="1"/>
</dbReference>
<evidence type="ECO:0000313" key="9">
    <source>
        <dbReference type="EMBL" id="AKK20101.1"/>
    </source>
</evidence>
<organism evidence="9 10">
    <name type="scientific">Candidatus Liberibacter africanus PTSAPSY</name>
    <dbReference type="NCBI Taxonomy" id="1277257"/>
    <lineage>
        <taxon>Bacteria</taxon>
        <taxon>Pseudomonadati</taxon>
        <taxon>Pseudomonadota</taxon>
        <taxon>Alphaproteobacteria</taxon>
        <taxon>Hyphomicrobiales</taxon>
        <taxon>Rhizobiaceae</taxon>
        <taxon>Liberibacter</taxon>
    </lineage>
</organism>
<dbReference type="HAMAP" id="MF_00017">
    <property type="entry name" value="RecR"/>
    <property type="match status" value="1"/>
</dbReference>
<dbReference type="CDD" id="cd01025">
    <property type="entry name" value="TOPRIM_recR"/>
    <property type="match status" value="1"/>
</dbReference>
<dbReference type="Gene3D" id="1.10.8.420">
    <property type="entry name" value="RecR Domain 1"/>
    <property type="match status" value="1"/>
</dbReference>
<dbReference type="GO" id="GO:0006310">
    <property type="term" value="P:DNA recombination"/>
    <property type="evidence" value="ECO:0007669"/>
    <property type="project" value="UniProtKB-UniRule"/>
</dbReference>
<dbReference type="RefSeq" id="WP_047264138.1">
    <property type="nucleotide sequence ID" value="NZ_CP004021.1"/>
</dbReference>
<evidence type="ECO:0000313" key="10">
    <source>
        <dbReference type="Proteomes" id="UP000035503"/>
    </source>
</evidence>
<keyword evidence="10" id="KW-1185">Reference proteome</keyword>
<dbReference type="Pfam" id="PF21176">
    <property type="entry name" value="RecR_HhH"/>
    <property type="match status" value="1"/>
</dbReference>
<sequence length="201" mass="22132">MTKKITGIEIENLIKMLARIPGLGPRSARRATLHLVKKKDKLLGPLAEAMVKIYDKVCVCSICGNIDTIDPCIICTDERRDSSVIIVVEDVADLWALERSKAVSAFYHVLGGTLSPLDRIGPEDIGINSLIERVKDKAIRELILAISATIEGQTTAHYIMDKLKGIDIKITRLAYGIPIGSELDYLDDGTIFEAIRSRTSL</sequence>
<dbReference type="SUPFAM" id="SSF111304">
    <property type="entry name" value="Recombination protein RecR"/>
    <property type="match status" value="1"/>
</dbReference>
<protein>
    <recommendedName>
        <fullName evidence="7">Recombination protein RecR</fullName>
    </recommendedName>
</protein>
<accession>A0A0G3I2J0</accession>
<dbReference type="NCBIfam" id="TIGR00615">
    <property type="entry name" value="recR"/>
    <property type="match status" value="1"/>
</dbReference>
<dbReference type="InterPro" id="IPR034137">
    <property type="entry name" value="TOPRIM_RecR"/>
</dbReference>
<name>A0A0G3I2J0_LIBAF</name>
<dbReference type="EMBL" id="CP004021">
    <property type="protein sequence ID" value="AKK20101.1"/>
    <property type="molecule type" value="Genomic_DNA"/>
</dbReference>